<dbReference type="EMBL" id="BJYL01000008">
    <property type="protein sequence ID" value="GEN82390.1"/>
    <property type="molecule type" value="Genomic_DNA"/>
</dbReference>
<dbReference type="GO" id="GO:0000976">
    <property type="term" value="F:transcription cis-regulatory region binding"/>
    <property type="evidence" value="ECO:0007669"/>
    <property type="project" value="TreeGrafter"/>
</dbReference>
<dbReference type="GO" id="GO:0003700">
    <property type="term" value="F:DNA-binding transcription factor activity"/>
    <property type="evidence" value="ECO:0007669"/>
    <property type="project" value="TreeGrafter"/>
</dbReference>
<dbReference type="Pfam" id="PF00356">
    <property type="entry name" value="LacI"/>
    <property type="match status" value="1"/>
</dbReference>
<dbReference type="CDD" id="cd01392">
    <property type="entry name" value="HTH_LacI"/>
    <property type="match status" value="1"/>
</dbReference>
<dbReference type="InterPro" id="IPR028082">
    <property type="entry name" value="Peripla_BP_I"/>
</dbReference>
<protein>
    <submittedName>
        <fullName evidence="6">LacI family transcriptional regulator</fullName>
    </submittedName>
</protein>
<dbReference type="PROSITE" id="PS00356">
    <property type="entry name" value="HTH_LACI_1"/>
    <property type="match status" value="1"/>
</dbReference>
<dbReference type="InterPro" id="IPR000843">
    <property type="entry name" value="HTH_LacI"/>
</dbReference>
<dbReference type="SUPFAM" id="SSF53822">
    <property type="entry name" value="Periplasmic binding protein-like I"/>
    <property type="match status" value="1"/>
</dbReference>
<evidence type="ECO:0000259" key="5">
    <source>
        <dbReference type="PROSITE" id="PS50932"/>
    </source>
</evidence>
<evidence type="ECO:0000256" key="2">
    <source>
        <dbReference type="ARBA" id="ARBA00023015"/>
    </source>
</evidence>
<dbReference type="Pfam" id="PF13377">
    <property type="entry name" value="Peripla_BP_3"/>
    <property type="match status" value="1"/>
</dbReference>
<dbReference type="AlphaFoldDB" id="A0A511Z4N0"/>
<dbReference type="RefSeq" id="WP_147055396.1">
    <property type="nucleotide sequence ID" value="NZ_BJYL01000008.1"/>
</dbReference>
<keyword evidence="3" id="KW-0238">DNA-binding</keyword>
<keyword evidence="1" id="KW-0678">Repressor</keyword>
<dbReference type="Gene3D" id="1.10.260.40">
    <property type="entry name" value="lambda repressor-like DNA-binding domains"/>
    <property type="match status" value="1"/>
</dbReference>
<comment type="caution">
    <text evidence="6">The sequence shown here is derived from an EMBL/GenBank/DDBJ whole genome shotgun (WGS) entry which is preliminary data.</text>
</comment>
<organism evidence="6 7">
    <name type="scientific">Sporosarcina luteola</name>
    <dbReference type="NCBI Taxonomy" id="582850"/>
    <lineage>
        <taxon>Bacteria</taxon>
        <taxon>Bacillati</taxon>
        <taxon>Bacillota</taxon>
        <taxon>Bacilli</taxon>
        <taxon>Bacillales</taxon>
        <taxon>Caryophanaceae</taxon>
        <taxon>Sporosarcina</taxon>
    </lineage>
</organism>
<name>A0A511Z4N0_9BACL</name>
<feature type="domain" description="HTH lacI-type" evidence="5">
    <location>
        <begin position="2"/>
        <end position="58"/>
    </location>
</feature>
<dbReference type="PROSITE" id="PS50932">
    <property type="entry name" value="HTH_LACI_2"/>
    <property type="match status" value="1"/>
</dbReference>
<keyword evidence="4" id="KW-0804">Transcription</keyword>
<dbReference type="PANTHER" id="PTHR30146:SF148">
    <property type="entry name" value="HTH-TYPE TRANSCRIPTIONAL REPRESSOR PURR-RELATED"/>
    <property type="match status" value="1"/>
</dbReference>
<evidence type="ECO:0000313" key="7">
    <source>
        <dbReference type="Proteomes" id="UP000321901"/>
    </source>
</evidence>
<dbReference type="InterPro" id="IPR010982">
    <property type="entry name" value="Lambda_DNA-bd_dom_sf"/>
</dbReference>
<proteinExistence type="predicted"/>
<dbReference type="OrthoDB" id="9784962at2"/>
<dbReference type="Gene3D" id="3.40.50.2300">
    <property type="match status" value="2"/>
</dbReference>
<evidence type="ECO:0000256" key="4">
    <source>
        <dbReference type="ARBA" id="ARBA00023163"/>
    </source>
</evidence>
<dbReference type="PANTHER" id="PTHR30146">
    <property type="entry name" value="LACI-RELATED TRANSCRIPTIONAL REPRESSOR"/>
    <property type="match status" value="1"/>
</dbReference>
<accession>A0A511Z4N0</accession>
<reference evidence="6 7" key="1">
    <citation type="submission" date="2019-07" db="EMBL/GenBank/DDBJ databases">
        <title>Whole genome shotgun sequence of Sporosarcina luteola NBRC 105378.</title>
        <authorList>
            <person name="Hosoyama A."/>
            <person name="Uohara A."/>
            <person name="Ohji S."/>
            <person name="Ichikawa N."/>
        </authorList>
    </citation>
    <scope>NUCLEOTIDE SEQUENCE [LARGE SCALE GENOMIC DNA]</scope>
    <source>
        <strain evidence="6 7">NBRC 105378</strain>
    </source>
</reference>
<dbReference type="SUPFAM" id="SSF47413">
    <property type="entry name" value="lambda repressor-like DNA-binding domains"/>
    <property type="match status" value="1"/>
</dbReference>
<evidence type="ECO:0000256" key="3">
    <source>
        <dbReference type="ARBA" id="ARBA00023125"/>
    </source>
</evidence>
<dbReference type="SMART" id="SM00354">
    <property type="entry name" value="HTH_LACI"/>
    <property type="match status" value="1"/>
</dbReference>
<dbReference type="Proteomes" id="UP000321901">
    <property type="component" value="Unassembled WGS sequence"/>
</dbReference>
<evidence type="ECO:0000313" key="6">
    <source>
        <dbReference type="EMBL" id="GEN82390.1"/>
    </source>
</evidence>
<dbReference type="InterPro" id="IPR046335">
    <property type="entry name" value="LacI/GalR-like_sensor"/>
</dbReference>
<gene>
    <name evidence="6" type="ORF">SLU01_07020</name>
</gene>
<keyword evidence="7" id="KW-1185">Reference proteome</keyword>
<evidence type="ECO:0000256" key="1">
    <source>
        <dbReference type="ARBA" id="ARBA00022491"/>
    </source>
</evidence>
<sequence>MVRLKDIAERVGVSISTVSRVIQNDSSRNVNPEIKRKVWMAVKEMGYTPNENARRLVYSSEEKKRQTKRIGWLANPRIANENPYFSKIFIGISETLNKAGYSLLLLHSDDLEEENQFQRMVREKEIEGILLVDPVRKETLAELKKWIPVVGVDFNYSDHSLSVVDYDREEAAWKGVEHLVSKGHTRIGFIGGGVDGDLHLEKRFKGYLKAMREFGLEINEKFIVDTEWYLERSYEWLKMTIEQSDGDLPTGFLCASDLLAIAAMRAVQEKGLSIPDDVAFVGIDNNDLAQYVVPALTTISIPQYEMGVVAAKALLNLIAEESDRIDLKTFVATELIIRKST</sequence>
<keyword evidence="2" id="KW-0805">Transcription regulation</keyword>
<dbReference type="CDD" id="cd01544">
    <property type="entry name" value="PBP1_GalR"/>
    <property type="match status" value="1"/>
</dbReference>